<name>A0A8J2XND3_9GAMM</name>
<dbReference type="EMBL" id="BMDX01000004">
    <property type="protein sequence ID" value="GGA71037.1"/>
    <property type="molecule type" value="Genomic_DNA"/>
</dbReference>
<dbReference type="RefSeq" id="WP_087504940.1">
    <property type="nucleotide sequence ID" value="NZ_BMDX01000004.1"/>
</dbReference>
<dbReference type="OrthoDB" id="6227277at2"/>
<sequence>MNQHEFEQQLQRQVDALPKDTQPSRDLWRGIEHALNDNQAERISPNHQPRWLATAASVCLLAVLSWFGGNHYIDQRAQELALAQSQQLISAMSDNHQLQKDSLLVALKGKPAFTDNWQQQLDELEDAAQAIKDALEHDPTNPTLLKMLQGVYQQQIQLIERVHAPKLIQI</sequence>
<evidence type="ECO:0000313" key="1">
    <source>
        <dbReference type="EMBL" id="GGA71037.1"/>
    </source>
</evidence>
<protein>
    <submittedName>
        <fullName evidence="1">Uncharacterized protein</fullName>
    </submittedName>
</protein>
<gene>
    <name evidence="1" type="ORF">GCM10011369_10960</name>
</gene>
<comment type="caution">
    <text evidence="1">The sequence shown here is derived from an EMBL/GenBank/DDBJ whole genome shotgun (WGS) entry which is preliminary data.</text>
</comment>
<evidence type="ECO:0000313" key="2">
    <source>
        <dbReference type="Proteomes" id="UP000619743"/>
    </source>
</evidence>
<keyword evidence="2" id="KW-1185">Reference proteome</keyword>
<dbReference type="AlphaFoldDB" id="A0A8J2XND3"/>
<organism evidence="1 2">
    <name type="scientific">Neiella marina</name>
    <dbReference type="NCBI Taxonomy" id="508461"/>
    <lineage>
        <taxon>Bacteria</taxon>
        <taxon>Pseudomonadati</taxon>
        <taxon>Pseudomonadota</taxon>
        <taxon>Gammaproteobacteria</taxon>
        <taxon>Alteromonadales</taxon>
        <taxon>Echinimonadaceae</taxon>
        <taxon>Neiella</taxon>
    </lineage>
</organism>
<proteinExistence type="predicted"/>
<reference evidence="2" key="1">
    <citation type="journal article" date="2019" name="Int. J. Syst. Evol. Microbiol.">
        <title>The Global Catalogue of Microorganisms (GCM) 10K type strain sequencing project: providing services to taxonomists for standard genome sequencing and annotation.</title>
        <authorList>
            <consortium name="The Broad Institute Genomics Platform"/>
            <consortium name="The Broad Institute Genome Sequencing Center for Infectious Disease"/>
            <person name="Wu L."/>
            <person name="Ma J."/>
        </authorList>
    </citation>
    <scope>NUCLEOTIDE SEQUENCE [LARGE SCALE GENOMIC DNA]</scope>
    <source>
        <strain evidence="2">CGMCC 1.10130</strain>
    </source>
</reference>
<dbReference type="Proteomes" id="UP000619743">
    <property type="component" value="Unassembled WGS sequence"/>
</dbReference>
<accession>A0A8J2XND3</accession>